<gene>
    <name evidence="3" type="ORF">ACFSOX_03120</name>
</gene>
<evidence type="ECO:0000313" key="3">
    <source>
        <dbReference type="EMBL" id="MFD2181133.1"/>
    </source>
</evidence>
<dbReference type="InterPro" id="IPR011852">
    <property type="entry name" value="TRAP_TAXI"/>
</dbReference>
<protein>
    <submittedName>
        <fullName evidence="3">TAXI family TRAP transporter solute-binding subunit</fullName>
    </submittedName>
</protein>
<comment type="caution">
    <text evidence="3">The sequence shown here is derived from an EMBL/GenBank/DDBJ whole genome shotgun (WGS) entry which is preliminary data.</text>
</comment>
<evidence type="ECO:0000256" key="2">
    <source>
        <dbReference type="SAM" id="SignalP"/>
    </source>
</evidence>
<dbReference type="Pfam" id="PF16868">
    <property type="entry name" value="NMT1_3"/>
    <property type="match status" value="1"/>
</dbReference>
<organism evidence="3 4">
    <name type="scientific">Rhodoplanes azumiensis</name>
    <dbReference type="NCBI Taxonomy" id="1897628"/>
    <lineage>
        <taxon>Bacteria</taxon>
        <taxon>Pseudomonadati</taxon>
        <taxon>Pseudomonadota</taxon>
        <taxon>Alphaproteobacteria</taxon>
        <taxon>Hyphomicrobiales</taxon>
        <taxon>Nitrobacteraceae</taxon>
        <taxon>Rhodoplanes</taxon>
    </lineage>
</organism>
<accession>A0ABW5AE20</accession>
<evidence type="ECO:0000256" key="1">
    <source>
        <dbReference type="SAM" id="MobiDB-lite"/>
    </source>
</evidence>
<feature type="compositionally biased region" description="Low complexity" evidence="1">
    <location>
        <begin position="49"/>
        <end position="66"/>
    </location>
</feature>
<keyword evidence="2" id="KW-0732">Signal</keyword>
<dbReference type="RefSeq" id="WP_378476326.1">
    <property type="nucleotide sequence ID" value="NZ_JBHUIW010000002.1"/>
</dbReference>
<dbReference type="SUPFAM" id="SSF53850">
    <property type="entry name" value="Periplasmic binding protein-like II"/>
    <property type="match status" value="1"/>
</dbReference>
<dbReference type="Proteomes" id="UP001597314">
    <property type="component" value="Unassembled WGS sequence"/>
</dbReference>
<reference evidence="4" key="1">
    <citation type="journal article" date="2019" name="Int. J. Syst. Evol. Microbiol.">
        <title>The Global Catalogue of Microorganisms (GCM) 10K type strain sequencing project: providing services to taxonomists for standard genome sequencing and annotation.</title>
        <authorList>
            <consortium name="The Broad Institute Genomics Platform"/>
            <consortium name="The Broad Institute Genome Sequencing Center for Infectious Disease"/>
            <person name="Wu L."/>
            <person name="Ma J."/>
        </authorList>
    </citation>
    <scope>NUCLEOTIDE SEQUENCE [LARGE SCALE GENOMIC DNA]</scope>
    <source>
        <strain evidence="4">CGMCC 1.6774</strain>
    </source>
</reference>
<proteinExistence type="predicted"/>
<dbReference type="Gene3D" id="3.40.190.10">
    <property type="entry name" value="Periplasmic binding protein-like II"/>
    <property type="match status" value="2"/>
</dbReference>
<feature type="signal peptide" evidence="2">
    <location>
        <begin position="1"/>
        <end position="36"/>
    </location>
</feature>
<keyword evidence="4" id="KW-1185">Reference proteome</keyword>
<feature type="chain" id="PRO_5045615682" evidence="2">
    <location>
        <begin position="37"/>
        <end position="426"/>
    </location>
</feature>
<sequence length="426" mass="44627">MDEGLQRACRRRACSRVPTAVLAAAAFVVVSVHALAGLSSAAAQTGGAQAPPRAAAEASSTTTAPVRPRPPARRPGAETAVTADRAHANTVSIVAGGTGSTALAAVTDLAAVLDDGDAFRVLPIVGSGGAQTVRDVRLLKGIDLGIASARALTLLSRPDAAGSRPDATGKLDDKISIVTKLFNEEIHVLVRSDAAAATLADLAEKPVAIGEPGSGTALIARDVFDRLGVSVTAVALPTDDAVEKLRSGEIAAVVLLSGKPVPALARLPAGPFRLLPLAYAKPLQADYLPAVLSAEDYPGLVAPGGAIETVAAGTVLFTPSWPKGSDRYKRIERFVEKLFPKLAALQAPPRHPKWRETSLAATVPGFSRFPAAEEWLRKNAPPPVSREQFDKFLASRRVAADDAATPADREKLFQEFLRWNETRARR</sequence>
<evidence type="ECO:0000313" key="4">
    <source>
        <dbReference type="Proteomes" id="UP001597314"/>
    </source>
</evidence>
<dbReference type="EMBL" id="JBHUIW010000002">
    <property type="protein sequence ID" value="MFD2181133.1"/>
    <property type="molecule type" value="Genomic_DNA"/>
</dbReference>
<dbReference type="PANTHER" id="PTHR42941:SF1">
    <property type="entry name" value="SLL1037 PROTEIN"/>
    <property type="match status" value="1"/>
</dbReference>
<dbReference type="PANTHER" id="PTHR42941">
    <property type="entry name" value="SLL1037 PROTEIN"/>
    <property type="match status" value="1"/>
</dbReference>
<name>A0ABW5AE20_9BRAD</name>
<feature type="region of interest" description="Disordered" evidence="1">
    <location>
        <begin position="49"/>
        <end position="82"/>
    </location>
</feature>